<dbReference type="AlphaFoldDB" id="A0A1J4PTV9"/>
<organism evidence="3 4">
    <name type="scientific">Streptomyces malaysiense</name>
    <dbReference type="NCBI Taxonomy" id="1428626"/>
    <lineage>
        <taxon>Bacteria</taxon>
        <taxon>Bacillati</taxon>
        <taxon>Actinomycetota</taxon>
        <taxon>Actinomycetes</taxon>
        <taxon>Kitasatosporales</taxon>
        <taxon>Streptomycetaceae</taxon>
        <taxon>Streptomyces</taxon>
    </lineage>
</organism>
<comment type="caution">
    <text evidence="3">The sequence shown here is derived from an EMBL/GenBank/DDBJ whole genome shotgun (WGS) entry which is preliminary data.</text>
</comment>
<feature type="signal peptide" evidence="1">
    <location>
        <begin position="1"/>
        <end position="28"/>
    </location>
</feature>
<feature type="chain" id="PRO_5018033574" description="Ricin B lectin domain-containing protein" evidence="1">
    <location>
        <begin position="29"/>
        <end position="210"/>
    </location>
</feature>
<dbReference type="Pfam" id="PF14200">
    <property type="entry name" value="RicinB_lectin_2"/>
    <property type="match status" value="1"/>
</dbReference>
<keyword evidence="4" id="KW-1185">Reference proteome</keyword>
<dbReference type="OrthoDB" id="4273937at2"/>
<dbReference type="InterPro" id="IPR035992">
    <property type="entry name" value="Ricin_B-like_lectins"/>
</dbReference>
<protein>
    <recommendedName>
        <fullName evidence="2">Ricin B lectin domain-containing protein</fullName>
    </recommendedName>
</protein>
<dbReference type="SUPFAM" id="SSF50370">
    <property type="entry name" value="Ricin B-like lectins"/>
    <property type="match status" value="1"/>
</dbReference>
<evidence type="ECO:0000313" key="3">
    <source>
        <dbReference type="EMBL" id="OIK23272.1"/>
    </source>
</evidence>
<sequence length="210" mass="22960">MGKTVKLSAVAAMTALVVVDLGLGTAHASPGNWQLHTPYASNMCLDAAYAPGDPHQDPWKDGDKVQMWVCNGQAQQGWVFHPVRTPSGVPAFTITNQRSGLCLDMDISGGTYDNIPNDYKGHLVQLWHCITDNGQPEANQVWYQLSGDYDGWARLQSGSDNGGSFDFMDAKNYGGTDPSQNGDPVLVWDYYSPTLPDGRHGDAPQNWNWT</sequence>
<feature type="domain" description="Ricin B lectin" evidence="2">
    <location>
        <begin position="29"/>
        <end position="106"/>
    </location>
</feature>
<dbReference type="EMBL" id="LBDA02000116">
    <property type="protein sequence ID" value="OIK23272.1"/>
    <property type="molecule type" value="Genomic_DNA"/>
</dbReference>
<dbReference type="Gene3D" id="2.80.10.50">
    <property type="match status" value="1"/>
</dbReference>
<accession>A0A1J4PTV9</accession>
<keyword evidence="1" id="KW-0732">Signal</keyword>
<proteinExistence type="predicted"/>
<dbReference type="CDD" id="cd00161">
    <property type="entry name" value="beta-trefoil_Ricin-like"/>
    <property type="match status" value="1"/>
</dbReference>
<dbReference type="PROSITE" id="PS50231">
    <property type="entry name" value="RICIN_B_LECTIN"/>
    <property type="match status" value="1"/>
</dbReference>
<name>A0A1J4PTV9_9ACTN</name>
<dbReference type="Proteomes" id="UP000034838">
    <property type="component" value="Unassembled WGS sequence"/>
</dbReference>
<dbReference type="InterPro" id="IPR000772">
    <property type="entry name" value="Ricin_B_lectin"/>
</dbReference>
<dbReference type="RefSeq" id="WP_046417417.1">
    <property type="nucleotide sequence ID" value="NZ_LBDA02000116.1"/>
</dbReference>
<evidence type="ECO:0000259" key="2">
    <source>
        <dbReference type="Pfam" id="PF14200"/>
    </source>
</evidence>
<reference evidence="3" key="1">
    <citation type="submission" date="2016-10" db="EMBL/GenBank/DDBJ databases">
        <title>Genome sequence of Streptomyces malaysiense MUSC 136.</title>
        <authorList>
            <person name="Lee L.-H."/>
            <person name="Ser H.-L."/>
        </authorList>
    </citation>
    <scope>NUCLEOTIDE SEQUENCE [LARGE SCALE GENOMIC DNA]</scope>
    <source>
        <strain evidence="3">MUSC 136</strain>
    </source>
</reference>
<gene>
    <name evidence="3" type="ORF">VT52_033435</name>
</gene>
<evidence type="ECO:0000256" key="1">
    <source>
        <dbReference type="SAM" id="SignalP"/>
    </source>
</evidence>
<evidence type="ECO:0000313" key="4">
    <source>
        <dbReference type="Proteomes" id="UP000034838"/>
    </source>
</evidence>